<evidence type="ECO:0000313" key="3">
    <source>
        <dbReference type="Proteomes" id="UP000273405"/>
    </source>
</evidence>
<organism evidence="2 3">
    <name type="scientific">Corallococcus sicarius</name>
    <dbReference type="NCBI Taxonomy" id="2316726"/>
    <lineage>
        <taxon>Bacteria</taxon>
        <taxon>Pseudomonadati</taxon>
        <taxon>Myxococcota</taxon>
        <taxon>Myxococcia</taxon>
        <taxon>Myxococcales</taxon>
        <taxon>Cystobacterineae</taxon>
        <taxon>Myxococcaceae</taxon>
        <taxon>Corallococcus</taxon>
    </lineage>
</organism>
<protein>
    <submittedName>
        <fullName evidence="2">Class I SAM-dependent methyltransferase</fullName>
    </submittedName>
</protein>
<dbReference type="AlphaFoldDB" id="A0A3A8NU73"/>
<dbReference type="InterPro" id="IPR041698">
    <property type="entry name" value="Methyltransf_25"/>
</dbReference>
<keyword evidence="3" id="KW-1185">Reference proteome</keyword>
<evidence type="ECO:0000259" key="1">
    <source>
        <dbReference type="Pfam" id="PF13649"/>
    </source>
</evidence>
<keyword evidence="2" id="KW-0808">Transferase</keyword>
<name>A0A3A8NU73_9BACT</name>
<dbReference type="InterPro" id="IPR029063">
    <property type="entry name" value="SAM-dependent_MTases_sf"/>
</dbReference>
<dbReference type="Gene3D" id="3.40.50.150">
    <property type="entry name" value="Vaccinia Virus protein VP39"/>
    <property type="match status" value="1"/>
</dbReference>
<dbReference type="EMBL" id="RAWG01000006">
    <property type="protein sequence ID" value="RKH47768.1"/>
    <property type="molecule type" value="Genomic_DNA"/>
</dbReference>
<proteinExistence type="predicted"/>
<sequence>MSSELLEISDLIVDYDVATLQPRPVSRESVVARLMANGQRSAARIVQRLPASNDTLDVEACNRALLRSHIELQRLSEEFLQADRLRCVLLPLLQALRDAGVKPPLRIVDVGCGLGYVVRSLAAHGRLGRDVELIGCDMNVALIENAQRLAEEESLSCELKVANAFQLEQPGHIFISTGVMHHFRGNDLDAFFAGQRQGHAFVHYDIQRSVLSPWGAWIFHQTRMREPLARHDGVVSARRVHSTQTLLSAARTATGFTCASLDGARNLLGAVLRPMTATLGARAELWAPLMRSMGPLRARLGPTG</sequence>
<reference evidence="3" key="1">
    <citation type="submission" date="2018-09" db="EMBL/GenBank/DDBJ databases">
        <authorList>
            <person name="Livingstone P.G."/>
            <person name="Whitworth D.E."/>
        </authorList>
    </citation>
    <scope>NUCLEOTIDE SEQUENCE [LARGE SCALE GENOMIC DNA]</scope>
    <source>
        <strain evidence="3">CA040B</strain>
    </source>
</reference>
<dbReference type="SUPFAM" id="SSF53335">
    <property type="entry name" value="S-adenosyl-L-methionine-dependent methyltransferases"/>
    <property type="match status" value="1"/>
</dbReference>
<keyword evidence="2" id="KW-0489">Methyltransferase</keyword>
<evidence type="ECO:0000313" key="2">
    <source>
        <dbReference type="EMBL" id="RKH47768.1"/>
    </source>
</evidence>
<dbReference type="RefSeq" id="WP_120623529.1">
    <property type="nucleotide sequence ID" value="NZ_RAWG01000006.1"/>
</dbReference>
<dbReference type="Pfam" id="PF13649">
    <property type="entry name" value="Methyltransf_25"/>
    <property type="match status" value="1"/>
</dbReference>
<feature type="domain" description="Methyltransferase" evidence="1">
    <location>
        <begin position="107"/>
        <end position="193"/>
    </location>
</feature>
<dbReference type="OrthoDB" id="9800454at2"/>
<gene>
    <name evidence="2" type="ORF">D7X12_01760</name>
</gene>
<dbReference type="GO" id="GO:0032259">
    <property type="term" value="P:methylation"/>
    <property type="evidence" value="ECO:0007669"/>
    <property type="project" value="UniProtKB-KW"/>
</dbReference>
<comment type="caution">
    <text evidence="2">The sequence shown here is derived from an EMBL/GenBank/DDBJ whole genome shotgun (WGS) entry which is preliminary data.</text>
</comment>
<dbReference type="GO" id="GO:0008168">
    <property type="term" value="F:methyltransferase activity"/>
    <property type="evidence" value="ECO:0007669"/>
    <property type="project" value="UniProtKB-KW"/>
</dbReference>
<accession>A0A3A8NU73</accession>
<dbReference type="Proteomes" id="UP000273405">
    <property type="component" value="Unassembled WGS sequence"/>
</dbReference>
<dbReference type="CDD" id="cd02440">
    <property type="entry name" value="AdoMet_MTases"/>
    <property type="match status" value="1"/>
</dbReference>